<evidence type="ECO:0000256" key="8">
    <source>
        <dbReference type="ARBA" id="ARBA00050355"/>
    </source>
</evidence>
<dbReference type="GO" id="GO:0005524">
    <property type="term" value="F:ATP binding"/>
    <property type="evidence" value="ECO:0007669"/>
    <property type="project" value="UniProtKB-KW"/>
</dbReference>
<accession>A0A6B0VKR4</accession>
<sequence>MARVTIESLRKEYDTGSVVAVDDLSLEIDDGEFITVVGPSGCGKTTTLRMLAGLERPTAGTIQIGDDDVTNVHAKNRDVAMVFQNYALYPHKTVFENMEFGLRMSTEMVEDEREQRVVEAAEMMGIGDLLEDKPDELSGGQKQRVALGRAIVREPDLFLFDEPLSNLDASLRTEMRAEIQRIQNELGITAVYVTHDQEEAMTMGDRMVILNHGVLQQTGPPTEVYENPVNQFVAGFVGSPSMNFVDVDVRRDGDRIQLLGPDGRFQFDLSATYADQHAASLTADRYTLGIRPENVSVASGAADNTIEGTVEVVEPVGSDNYLHIDIAPEFIARVESTVSPEPGEQVRLTFSESDLHLFDSETGADVFGSENEPPEMTAR</sequence>
<dbReference type="OrthoDB" id="18368at2157"/>
<dbReference type="SMART" id="SM00382">
    <property type="entry name" value="AAA"/>
    <property type="match status" value="1"/>
</dbReference>
<dbReference type="InterPro" id="IPR003593">
    <property type="entry name" value="AAA+_ATPase"/>
</dbReference>
<dbReference type="InterPro" id="IPR017871">
    <property type="entry name" value="ABC_transporter-like_CS"/>
</dbReference>
<dbReference type="GO" id="GO:0055052">
    <property type="term" value="C:ATP-binding cassette (ABC) transporter complex, substrate-binding subunit-containing"/>
    <property type="evidence" value="ECO:0007669"/>
    <property type="project" value="TreeGrafter"/>
</dbReference>
<dbReference type="InterPro" id="IPR015855">
    <property type="entry name" value="ABC_transpr_MalK-like"/>
</dbReference>
<dbReference type="InterPro" id="IPR013611">
    <property type="entry name" value="Transp-assoc_OB_typ2"/>
</dbReference>
<dbReference type="SUPFAM" id="SSF52540">
    <property type="entry name" value="P-loop containing nucleoside triphosphate hydrolases"/>
    <property type="match status" value="1"/>
</dbReference>
<evidence type="ECO:0000256" key="13">
    <source>
        <dbReference type="ARBA" id="ARBA00066315"/>
    </source>
</evidence>
<dbReference type="Gene3D" id="2.40.50.140">
    <property type="entry name" value="Nucleic acid-binding proteins"/>
    <property type="match status" value="1"/>
</dbReference>
<comment type="caution">
    <text evidence="15">The sequence shown here is derived from an EMBL/GenBank/DDBJ whole genome shotgun (WGS) entry which is preliminary data.</text>
</comment>
<evidence type="ECO:0000256" key="6">
    <source>
        <dbReference type="ARBA" id="ARBA00022967"/>
    </source>
</evidence>
<dbReference type="SUPFAM" id="SSF50331">
    <property type="entry name" value="MOP-like"/>
    <property type="match status" value="1"/>
</dbReference>
<gene>
    <name evidence="15" type="primary">ugpC</name>
    <name evidence="15" type="ORF">GS429_03605</name>
</gene>
<dbReference type="InterPro" id="IPR003439">
    <property type="entry name" value="ABC_transporter-like_ATP-bd"/>
</dbReference>
<evidence type="ECO:0000256" key="5">
    <source>
        <dbReference type="ARBA" id="ARBA00022840"/>
    </source>
</evidence>
<dbReference type="EC" id="7.5.2.13" evidence="13"/>
<keyword evidence="3" id="KW-1003">Cell membrane</keyword>
<dbReference type="Gene3D" id="2.40.50.100">
    <property type="match status" value="1"/>
</dbReference>
<organism evidence="15 16">
    <name type="scientific">Natronorubrum halalkaliphilum</name>
    <dbReference type="NCBI Taxonomy" id="2691917"/>
    <lineage>
        <taxon>Archaea</taxon>
        <taxon>Methanobacteriati</taxon>
        <taxon>Methanobacteriota</taxon>
        <taxon>Stenosarchaea group</taxon>
        <taxon>Halobacteria</taxon>
        <taxon>Halobacteriales</taxon>
        <taxon>Natrialbaceae</taxon>
        <taxon>Natronorubrum</taxon>
    </lineage>
</organism>
<dbReference type="PROSITE" id="PS50893">
    <property type="entry name" value="ABC_TRANSPORTER_2"/>
    <property type="match status" value="1"/>
</dbReference>
<evidence type="ECO:0000313" key="15">
    <source>
        <dbReference type="EMBL" id="MXV61159.1"/>
    </source>
</evidence>
<dbReference type="InterPro" id="IPR027417">
    <property type="entry name" value="P-loop_NTPase"/>
</dbReference>
<comment type="similarity">
    <text evidence="11">Belongs to the ABC transporter superfamily. Carbohydrate uptake transporter-1 (CUT1) (TC 3.A.1.1) family.</text>
</comment>
<evidence type="ECO:0000256" key="2">
    <source>
        <dbReference type="ARBA" id="ARBA00022448"/>
    </source>
</evidence>
<keyword evidence="16" id="KW-1185">Reference proteome</keyword>
<dbReference type="FunFam" id="3.40.50.300:FF:000042">
    <property type="entry name" value="Maltose/maltodextrin ABC transporter, ATP-binding protein"/>
    <property type="match status" value="1"/>
</dbReference>
<comment type="function">
    <text evidence="10">Part of the ABC transporter complex XacGHIJK involved in the uptake of xylose and arabinose. Responsible for energy coupling to the transport system.</text>
</comment>
<dbReference type="Proteomes" id="UP000434101">
    <property type="component" value="Unassembled WGS sequence"/>
</dbReference>
<evidence type="ECO:0000256" key="12">
    <source>
        <dbReference type="ARBA" id="ARBA00065962"/>
    </source>
</evidence>
<dbReference type="EMBL" id="WUYX01000015">
    <property type="protein sequence ID" value="MXV61159.1"/>
    <property type="molecule type" value="Genomic_DNA"/>
</dbReference>
<dbReference type="GO" id="GO:0140359">
    <property type="term" value="F:ABC-type transporter activity"/>
    <property type="evidence" value="ECO:0007669"/>
    <property type="project" value="InterPro"/>
</dbReference>
<evidence type="ECO:0000256" key="1">
    <source>
        <dbReference type="ARBA" id="ARBA00004202"/>
    </source>
</evidence>
<comment type="catalytic activity">
    <reaction evidence="8">
        <text>D-xylose(out) + ATP + H2O = D-xylose(in) + ADP + phosphate + H(+)</text>
        <dbReference type="Rhea" id="RHEA:29899"/>
        <dbReference type="ChEBI" id="CHEBI:15377"/>
        <dbReference type="ChEBI" id="CHEBI:15378"/>
        <dbReference type="ChEBI" id="CHEBI:30616"/>
        <dbReference type="ChEBI" id="CHEBI:43474"/>
        <dbReference type="ChEBI" id="CHEBI:53455"/>
        <dbReference type="ChEBI" id="CHEBI:456216"/>
        <dbReference type="EC" id="7.5.2.13"/>
    </reaction>
    <physiologicalReaction direction="left-to-right" evidence="8">
        <dbReference type="Rhea" id="RHEA:29900"/>
    </physiologicalReaction>
</comment>
<keyword evidence="2" id="KW-0813">Transport</keyword>
<evidence type="ECO:0000256" key="4">
    <source>
        <dbReference type="ARBA" id="ARBA00022741"/>
    </source>
</evidence>
<name>A0A6B0VKR4_9EURY</name>
<dbReference type="GO" id="GO:0008643">
    <property type="term" value="P:carbohydrate transport"/>
    <property type="evidence" value="ECO:0007669"/>
    <property type="project" value="InterPro"/>
</dbReference>
<comment type="catalytic activity">
    <reaction evidence="9">
        <text>L-arabinose(out) + ATP + H2O = L-arabinose(in) + ADP + phosphate + H(+)</text>
        <dbReference type="Rhea" id="RHEA:30007"/>
        <dbReference type="ChEBI" id="CHEBI:15377"/>
        <dbReference type="ChEBI" id="CHEBI:15378"/>
        <dbReference type="ChEBI" id="CHEBI:17535"/>
        <dbReference type="ChEBI" id="CHEBI:30616"/>
        <dbReference type="ChEBI" id="CHEBI:43474"/>
        <dbReference type="ChEBI" id="CHEBI:456216"/>
        <dbReference type="EC" id="7.5.2.13"/>
    </reaction>
    <physiologicalReaction direction="left-to-right" evidence="9">
        <dbReference type="Rhea" id="RHEA:30008"/>
    </physiologicalReaction>
</comment>
<proteinExistence type="inferred from homology"/>
<reference evidence="15 16" key="1">
    <citation type="submission" date="2020-01" db="EMBL/GenBank/DDBJ databases">
        <title>Natronorubrum sp. JWXQ-INN 674 isolated from Inner Mongolia Autonomous Region of China.</title>
        <authorList>
            <person name="Xue Q."/>
        </authorList>
    </citation>
    <scope>NUCLEOTIDE SEQUENCE [LARGE SCALE GENOMIC DNA]</scope>
    <source>
        <strain evidence="15 16">JWXQ-INN-674</strain>
    </source>
</reference>
<feature type="domain" description="ABC transporter" evidence="14">
    <location>
        <begin position="4"/>
        <end position="237"/>
    </location>
</feature>
<evidence type="ECO:0000256" key="10">
    <source>
        <dbReference type="ARBA" id="ARBA00053454"/>
    </source>
</evidence>
<dbReference type="RefSeq" id="WP_160062800.1">
    <property type="nucleotide sequence ID" value="NZ_WUYX01000015.1"/>
</dbReference>
<keyword evidence="5 15" id="KW-0067">ATP-binding</keyword>
<dbReference type="Pfam" id="PF00005">
    <property type="entry name" value="ABC_tran"/>
    <property type="match status" value="1"/>
</dbReference>
<dbReference type="InterPro" id="IPR047641">
    <property type="entry name" value="ABC_transpr_MalK/UgpC-like"/>
</dbReference>
<dbReference type="NCBIfam" id="NF008653">
    <property type="entry name" value="PRK11650.1"/>
    <property type="match status" value="1"/>
</dbReference>
<dbReference type="Pfam" id="PF08402">
    <property type="entry name" value="TOBE_2"/>
    <property type="match status" value="1"/>
</dbReference>
<comment type="subcellular location">
    <subcellularLocation>
        <location evidence="1">Cell membrane</location>
        <topology evidence="1">Peripheral membrane protein</topology>
    </subcellularLocation>
</comment>
<dbReference type="PANTHER" id="PTHR43875:SF15">
    <property type="entry name" value="TREHALOSE IMPORT ATP-BINDING PROTEIN SUGC"/>
    <property type="match status" value="1"/>
</dbReference>
<dbReference type="CDD" id="cd03301">
    <property type="entry name" value="ABC_MalK_N"/>
    <property type="match status" value="1"/>
</dbReference>
<dbReference type="PROSITE" id="PS00211">
    <property type="entry name" value="ABC_TRANSPORTER_1"/>
    <property type="match status" value="1"/>
</dbReference>
<dbReference type="GO" id="GO:0016887">
    <property type="term" value="F:ATP hydrolysis activity"/>
    <property type="evidence" value="ECO:0007669"/>
    <property type="project" value="InterPro"/>
</dbReference>
<dbReference type="AlphaFoldDB" id="A0A6B0VKR4"/>
<evidence type="ECO:0000259" key="14">
    <source>
        <dbReference type="PROSITE" id="PS50893"/>
    </source>
</evidence>
<keyword evidence="6" id="KW-1278">Translocase</keyword>
<dbReference type="InterPro" id="IPR008995">
    <property type="entry name" value="Mo/tungstate-bd_C_term_dom"/>
</dbReference>
<dbReference type="InterPro" id="IPR012340">
    <property type="entry name" value="NA-bd_OB-fold"/>
</dbReference>
<evidence type="ECO:0000313" key="16">
    <source>
        <dbReference type="Proteomes" id="UP000434101"/>
    </source>
</evidence>
<dbReference type="PANTHER" id="PTHR43875">
    <property type="entry name" value="MALTODEXTRIN IMPORT ATP-BINDING PROTEIN MSMX"/>
    <property type="match status" value="1"/>
</dbReference>
<evidence type="ECO:0000256" key="7">
    <source>
        <dbReference type="ARBA" id="ARBA00023136"/>
    </source>
</evidence>
<dbReference type="Gene3D" id="3.40.50.300">
    <property type="entry name" value="P-loop containing nucleotide triphosphate hydrolases"/>
    <property type="match status" value="1"/>
</dbReference>
<evidence type="ECO:0000256" key="3">
    <source>
        <dbReference type="ARBA" id="ARBA00022475"/>
    </source>
</evidence>
<evidence type="ECO:0000256" key="11">
    <source>
        <dbReference type="ARBA" id="ARBA00061029"/>
    </source>
</evidence>
<evidence type="ECO:0000256" key="9">
    <source>
        <dbReference type="ARBA" id="ARBA00051890"/>
    </source>
</evidence>
<comment type="subunit">
    <text evidence="12">The complex is composed of two ATP-binding proteins (XacJ and XacK), two transmembrane proteins (XacH and XacI) and a solute-binding protein (XacG).</text>
</comment>
<keyword evidence="4" id="KW-0547">Nucleotide-binding</keyword>
<protein>
    <recommendedName>
        <fullName evidence="13">ABC-type D-xylose/L-arabinose transporter</fullName>
        <ecNumber evidence="13">7.5.2.13</ecNumber>
    </recommendedName>
</protein>
<keyword evidence="7" id="KW-0472">Membrane</keyword>